<dbReference type="Pfam" id="PF03468">
    <property type="entry name" value="XS"/>
    <property type="match status" value="1"/>
</dbReference>
<dbReference type="GeneID" id="105058946"/>
<dbReference type="Proteomes" id="UP000504607">
    <property type="component" value="Chromosome 1"/>
</dbReference>
<feature type="compositionally biased region" description="Basic and acidic residues" evidence="1">
    <location>
        <begin position="55"/>
        <end position="64"/>
    </location>
</feature>
<dbReference type="InParanoid" id="A0A6I9SBL0"/>
<sequence>MRSRRLGGGSGGGGDGRDVSPKRSTKANIKDHRSDWRPRRSRHSLSPPPRPRRSRSVERRDYGSRRSNYGKQHARRSSPFEDKRYELPPNYVLPDIPPESNRDLNAGSRPSRIFKDKDLLRQGSGAQEPPCPPGINGQGMLLQKSLFLNDGSSRSYFSLPPDANYPARAAALKSENMGSSGGSLNMGIRDDELLHYRDRMSDPYKEREREKIYTTRDFTSPLMPSSQLRPYGGTSSSGFARDDLSSLYGDHHHQLSDGYVGSGVKKFLDDPLDRIGYSQGQLTERVRQVHHSPPGRDEPQDYGYNELWQRERSDHGLLASNDIYKKISWDTRGGYKDSLSSSFLNTTGGRVEGLDASRKIISESSFWGQRRSFHGDAAPKYHELKEVHEDYVGGSGSVHLEFGTKPLRGCDLPSFEEQCALGRDADSMGYRERPMSPVLSDHCLHLYRQGVSPPQGNSRMGDLDIYDLSSERMIRRRYAMDNDMKEIEPRSIISNDRNAFRRIQSPSGGDEIWPNEDRIGFLPKKNMAFEHSPYKRTSRRMSRSAAQLLWDDSSPHVDGAHGMSLKRRLMPGPSEFHDSFSSERRQEIFRPYKHWKKGMGNRHSGLNTQGVVPDDDVHLAKADPPEDSEDFKQQVHKAFLKYSKSLHENPHQQKRYQEQGNTLLCCVCRSYLKESKEFGDAHSLVTHTYHSLKVGLRTEHLGLHKALCFLMGWNWLVAPDNSRLYQSRPVAEAKALKEDLILWPPIVIIHNSSIGIKVSTYEPKVLANEGMEERLREMGFGAGISNVCRGKPANQSVLLIKYKATLSGLQEAERLHKHFDGSNHGRQELLRITANKSSSEIGEALVRKVEDILYGYMAVLEDLDKLDPETKKRCVIKSKKDIEAIADAPLNAD</sequence>
<dbReference type="PANTHER" id="PTHR46619:SF2">
    <property type="entry name" value="XS DOMAIN PROTEIN"/>
    <property type="match status" value="1"/>
</dbReference>
<reference evidence="4" key="1">
    <citation type="submission" date="2025-08" db="UniProtKB">
        <authorList>
            <consortium name="RefSeq"/>
        </authorList>
    </citation>
    <scope>IDENTIFICATION</scope>
</reference>
<dbReference type="PANTHER" id="PTHR46619">
    <property type="entry name" value="RNA RECOGNITION MOTIF XS DOMAIN PROTEIN-RELATED"/>
    <property type="match status" value="1"/>
</dbReference>
<dbReference type="InterPro" id="IPR005380">
    <property type="entry name" value="XS_domain"/>
</dbReference>
<evidence type="ECO:0000313" key="4">
    <source>
        <dbReference type="RefSeq" id="XP_010940336.1"/>
    </source>
</evidence>
<feature type="compositionally biased region" description="Gly residues" evidence="1">
    <location>
        <begin position="1"/>
        <end position="14"/>
    </location>
</feature>
<name>A0A6I9SBL0_ELAGV</name>
<dbReference type="GO" id="GO:0031047">
    <property type="term" value="P:regulatory ncRNA-mediated gene silencing"/>
    <property type="evidence" value="ECO:0007669"/>
    <property type="project" value="InterPro"/>
</dbReference>
<dbReference type="OrthoDB" id="777694at2759"/>
<dbReference type="RefSeq" id="XP_073099224.1">
    <property type="nucleotide sequence ID" value="XM_073243123.1"/>
</dbReference>
<accession>A0A6I9SBL0</accession>
<dbReference type="KEGG" id="egu:105058946"/>
<gene>
    <name evidence="4" type="primary">LOC105058946</name>
</gene>
<proteinExistence type="predicted"/>
<feature type="compositionally biased region" description="Basic and acidic residues" evidence="1">
    <location>
        <begin position="28"/>
        <end position="38"/>
    </location>
</feature>
<feature type="domain" description="XS" evidence="2">
    <location>
        <begin position="738"/>
        <end position="864"/>
    </location>
</feature>
<dbReference type="RefSeq" id="XP_010940336.1">
    <property type="nucleotide sequence ID" value="XM_010942034.3"/>
</dbReference>
<keyword evidence="3" id="KW-1185">Reference proteome</keyword>
<dbReference type="InterPro" id="IPR038588">
    <property type="entry name" value="XS_domain_sf"/>
</dbReference>
<dbReference type="AlphaFoldDB" id="A0A6I9SBL0"/>
<evidence type="ECO:0000313" key="3">
    <source>
        <dbReference type="Proteomes" id="UP000504607"/>
    </source>
</evidence>
<feature type="region of interest" description="Disordered" evidence="1">
    <location>
        <begin position="1"/>
        <end position="111"/>
    </location>
</feature>
<dbReference type="Gene3D" id="3.30.70.2890">
    <property type="entry name" value="XS domain"/>
    <property type="match status" value="1"/>
</dbReference>
<organism evidence="3 4">
    <name type="scientific">Elaeis guineensis var. tenera</name>
    <name type="common">Oil palm</name>
    <dbReference type="NCBI Taxonomy" id="51953"/>
    <lineage>
        <taxon>Eukaryota</taxon>
        <taxon>Viridiplantae</taxon>
        <taxon>Streptophyta</taxon>
        <taxon>Embryophyta</taxon>
        <taxon>Tracheophyta</taxon>
        <taxon>Spermatophyta</taxon>
        <taxon>Magnoliopsida</taxon>
        <taxon>Liliopsida</taxon>
        <taxon>Arecaceae</taxon>
        <taxon>Arecoideae</taxon>
        <taxon>Cocoseae</taxon>
        <taxon>Elaeidinae</taxon>
        <taxon>Elaeis</taxon>
    </lineage>
</organism>
<protein>
    <submittedName>
        <fullName evidence="4">Uncharacterized protein LOC105058946 isoform X1</fullName>
    </submittedName>
</protein>
<evidence type="ECO:0000256" key="1">
    <source>
        <dbReference type="SAM" id="MobiDB-lite"/>
    </source>
</evidence>
<evidence type="ECO:0000259" key="2">
    <source>
        <dbReference type="Pfam" id="PF03468"/>
    </source>
</evidence>